<dbReference type="AlphaFoldDB" id="A0A7D6V5P9"/>
<evidence type="ECO:0000313" key="2">
    <source>
        <dbReference type="EMBL" id="QLY28061.1"/>
    </source>
</evidence>
<feature type="signal peptide" evidence="1">
    <location>
        <begin position="1"/>
        <end position="29"/>
    </location>
</feature>
<accession>A0A7D6V5P9</accession>
<dbReference type="EMBL" id="CP059399">
    <property type="protein sequence ID" value="QLY28061.1"/>
    <property type="molecule type" value="Genomic_DNA"/>
</dbReference>
<evidence type="ECO:0008006" key="4">
    <source>
        <dbReference type="Google" id="ProtNLM"/>
    </source>
</evidence>
<dbReference type="KEGG" id="nhu:H0264_21935"/>
<name>A0A7D6V5P9_9NOCA</name>
<evidence type="ECO:0000313" key="3">
    <source>
        <dbReference type="Proteomes" id="UP000515512"/>
    </source>
</evidence>
<proteinExistence type="predicted"/>
<organism evidence="2 3">
    <name type="scientific">Nocardia huaxiensis</name>
    <dbReference type="NCBI Taxonomy" id="2755382"/>
    <lineage>
        <taxon>Bacteria</taxon>
        <taxon>Bacillati</taxon>
        <taxon>Actinomycetota</taxon>
        <taxon>Actinomycetes</taxon>
        <taxon>Mycobacteriales</taxon>
        <taxon>Nocardiaceae</taxon>
        <taxon>Nocardia</taxon>
    </lineage>
</organism>
<sequence length="123" mass="13019">MKTRVLLAAAATIASTGVSVFVGTPAAHAQQACGWTVDTSSKQPSNAVMDGPYSSYNLYDGNSTSCSKKPGSTTPEGSSIKVFCTEWNNSGNLWVYVQNQSGVRGWTSRSNIGSWWPSVSNCS</sequence>
<keyword evidence="1" id="KW-0732">Signal</keyword>
<protein>
    <recommendedName>
        <fullName evidence="4">SH3 domain-containing protein</fullName>
    </recommendedName>
</protein>
<evidence type="ECO:0000256" key="1">
    <source>
        <dbReference type="SAM" id="SignalP"/>
    </source>
</evidence>
<dbReference type="RefSeq" id="WP_181579269.1">
    <property type="nucleotide sequence ID" value="NZ_CP059399.1"/>
</dbReference>
<dbReference type="Proteomes" id="UP000515512">
    <property type="component" value="Chromosome"/>
</dbReference>
<keyword evidence="3" id="KW-1185">Reference proteome</keyword>
<gene>
    <name evidence="2" type="ORF">H0264_21935</name>
</gene>
<feature type="chain" id="PRO_5027991217" description="SH3 domain-containing protein" evidence="1">
    <location>
        <begin position="30"/>
        <end position="123"/>
    </location>
</feature>
<reference evidence="2 3" key="1">
    <citation type="submission" date="2020-07" db="EMBL/GenBank/DDBJ databases">
        <authorList>
            <person name="Zhuang K."/>
            <person name="Ran Y."/>
        </authorList>
    </citation>
    <scope>NUCLEOTIDE SEQUENCE [LARGE SCALE GENOMIC DNA]</scope>
    <source>
        <strain evidence="2 3">WCH-YHL-001</strain>
    </source>
</reference>